<dbReference type="Proteomes" id="UP000694501">
    <property type="component" value="Unassembled WGS sequence"/>
</dbReference>
<feature type="region of interest" description="Disordered" evidence="8">
    <location>
        <begin position="83"/>
        <end position="129"/>
    </location>
</feature>
<feature type="compositionally biased region" description="Gly residues" evidence="8">
    <location>
        <begin position="108"/>
        <end position="121"/>
    </location>
</feature>
<feature type="transmembrane region" description="Helical" evidence="9">
    <location>
        <begin position="225"/>
        <end position="246"/>
    </location>
</feature>
<keyword evidence="5" id="KW-0130">Cell adhesion</keyword>
<gene>
    <name evidence="12" type="ORF">JGS22_019985</name>
</gene>
<feature type="region of interest" description="Disordered" evidence="8">
    <location>
        <begin position="166"/>
        <end position="225"/>
    </location>
</feature>
<sequence>MRQVTRKSLVSVAAAGGVLALASGTAYADSGAQSVAEGSPGVLSGNNVQVPVNVQVNICGNTVSVIGLLNPAVGNFCANVSDSSHKGGHGEHRAAQDGSDSSATQTRSGGGNESGSGGAGAQGVAKGSPGVLSGNNVQVPVDVPINACGNSVNVVGALNPAIGNECVNDSTPEKPAPEKPEHPEKPEAPEKPAPEKPEAPEKETPERVVEPQTEQSQPELAQTGAPALGAAAPVAVAMMLGGYVLFRRGRVAQR</sequence>
<evidence type="ECO:0000256" key="5">
    <source>
        <dbReference type="ARBA" id="ARBA00022889"/>
    </source>
</evidence>
<evidence type="ECO:0000256" key="1">
    <source>
        <dbReference type="ARBA" id="ARBA00004191"/>
    </source>
</evidence>
<comment type="subcellular location">
    <subcellularLocation>
        <location evidence="1">Secreted</location>
        <location evidence="1">Cell wall</location>
    </subcellularLocation>
</comment>
<proteinExistence type="predicted"/>
<reference evidence="12" key="1">
    <citation type="submission" date="2021-06" db="EMBL/GenBank/DDBJ databases">
        <title>Sequencing of actinobacteria type strains.</title>
        <authorList>
            <person name="Nguyen G.-S."/>
            <person name="Wentzel A."/>
        </authorList>
    </citation>
    <scope>NUCLEOTIDE SEQUENCE</scope>
    <source>
        <strain evidence="12">P38-E01</strain>
    </source>
</reference>
<feature type="chain" id="PRO_5036728770" evidence="10">
    <location>
        <begin position="29"/>
        <end position="254"/>
    </location>
</feature>
<evidence type="ECO:0000259" key="11">
    <source>
        <dbReference type="PROSITE" id="PS51884"/>
    </source>
</evidence>
<evidence type="ECO:0000256" key="8">
    <source>
        <dbReference type="SAM" id="MobiDB-lite"/>
    </source>
</evidence>
<feature type="signal peptide" evidence="10">
    <location>
        <begin position="1"/>
        <end position="28"/>
    </location>
</feature>
<feature type="domain" description="Chaplin" evidence="11">
    <location>
        <begin position="39"/>
        <end position="79"/>
    </location>
</feature>
<organism evidence="12 13">
    <name type="scientific">Streptomyces tardus</name>
    <dbReference type="NCBI Taxonomy" id="2780544"/>
    <lineage>
        <taxon>Bacteria</taxon>
        <taxon>Bacillati</taxon>
        <taxon>Actinomycetota</taxon>
        <taxon>Actinomycetes</taxon>
        <taxon>Kitasatosporales</taxon>
        <taxon>Streptomycetaceae</taxon>
        <taxon>Streptomyces</taxon>
    </lineage>
</organism>
<keyword evidence="13" id="KW-1185">Reference proteome</keyword>
<evidence type="ECO:0000256" key="6">
    <source>
        <dbReference type="ARBA" id="ARBA00023087"/>
    </source>
</evidence>
<dbReference type="InterPro" id="IPR005528">
    <property type="entry name" value="ChpA-H"/>
</dbReference>
<evidence type="ECO:0000313" key="12">
    <source>
        <dbReference type="EMBL" id="MBU7599843.1"/>
    </source>
</evidence>
<evidence type="ECO:0000256" key="7">
    <source>
        <dbReference type="PROSITE-ProRule" id="PRU01232"/>
    </source>
</evidence>
<evidence type="ECO:0000256" key="2">
    <source>
        <dbReference type="ARBA" id="ARBA00022512"/>
    </source>
</evidence>
<feature type="compositionally biased region" description="Polar residues" evidence="8">
    <location>
        <begin position="98"/>
        <end position="107"/>
    </location>
</feature>
<protein>
    <submittedName>
        <fullName evidence="12">DUF320 domain-containing protein</fullName>
    </submittedName>
</protein>
<keyword evidence="9" id="KW-0472">Membrane</keyword>
<dbReference type="PROSITE" id="PS51884">
    <property type="entry name" value="CHAPLIN"/>
    <property type="match status" value="2"/>
</dbReference>
<dbReference type="EMBL" id="JAELVF020000001">
    <property type="protein sequence ID" value="MBU7599843.1"/>
    <property type="molecule type" value="Genomic_DNA"/>
</dbReference>
<evidence type="ECO:0000313" key="13">
    <source>
        <dbReference type="Proteomes" id="UP000694501"/>
    </source>
</evidence>
<keyword evidence="6 7" id="KW-0034">Amyloid</keyword>
<keyword evidence="2" id="KW-0134">Cell wall</keyword>
<keyword evidence="9" id="KW-1133">Transmembrane helix</keyword>
<feature type="compositionally biased region" description="Basic and acidic residues" evidence="8">
    <location>
        <begin position="83"/>
        <end position="95"/>
    </location>
</feature>
<dbReference type="GO" id="GO:0007155">
    <property type="term" value="P:cell adhesion"/>
    <property type="evidence" value="ECO:0007669"/>
    <property type="project" value="UniProtKB-KW"/>
</dbReference>
<keyword evidence="9" id="KW-0812">Transmembrane</keyword>
<feature type="compositionally biased region" description="Basic and acidic residues" evidence="8">
    <location>
        <begin position="171"/>
        <end position="209"/>
    </location>
</feature>
<feature type="domain" description="Chaplin" evidence="11">
    <location>
        <begin position="128"/>
        <end position="168"/>
    </location>
</feature>
<dbReference type="RefSeq" id="WP_211041497.1">
    <property type="nucleotide sequence ID" value="NZ_JAELVF020000001.1"/>
</dbReference>
<evidence type="ECO:0000256" key="9">
    <source>
        <dbReference type="SAM" id="Phobius"/>
    </source>
</evidence>
<comment type="caution">
    <text evidence="12">The sequence shown here is derived from an EMBL/GenBank/DDBJ whole genome shotgun (WGS) entry which is preliminary data.</text>
</comment>
<dbReference type="AlphaFoldDB" id="A0A949JGS3"/>
<evidence type="ECO:0000256" key="4">
    <source>
        <dbReference type="ARBA" id="ARBA00022729"/>
    </source>
</evidence>
<evidence type="ECO:0000256" key="10">
    <source>
        <dbReference type="SAM" id="SignalP"/>
    </source>
</evidence>
<keyword evidence="4 10" id="KW-0732">Signal</keyword>
<evidence type="ECO:0000256" key="3">
    <source>
        <dbReference type="ARBA" id="ARBA00022525"/>
    </source>
</evidence>
<accession>A0A949JGS3</accession>
<name>A0A949JGS3_9ACTN</name>
<keyword evidence="3" id="KW-0964">Secreted</keyword>
<dbReference type="Pfam" id="PF03777">
    <property type="entry name" value="ChpA-C"/>
    <property type="match status" value="2"/>
</dbReference>